<reference evidence="12 13" key="1">
    <citation type="submission" date="2018-01" db="EMBL/GenBank/DDBJ databases">
        <title>A novel member of the phylum Bacteroidetes isolated from glacier ice.</title>
        <authorList>
            <person name="Liu Q."/>
            <person name="Xin Y.-H."/>
        </authorList>
    </citation>
    <scope>NUCLEOTIDE SEQUENCE [LARGE SCALE GENOMIC DNA]</scope>
    <source>
        <strain evidence="12 13">RB1R16</strain>
    </source>
</reference>
<dbReference type="AlphaFoldDB" id="A0A2S7SR16"/>
<evidence type="ECO:0000313" key="13">
    <source>
        <dbReference type="Proteomes" id="UP000239872"/>
    </source>
</evidence>
<protein>
    <recommendedName>
        <fullName evidence="3">Sec translocon accessory complex subunit YajC</fullName>
    </recommendedName>
</protein>
<accession>A0A2S7SR16</accession>
<keyword evidence="9" id="KW-0811">Translocation</keyword>
<keyword evidence="8 11" id="KW-1133">Transmembrane helix</keyword>
<evidence type="ECO:0000256" key="11">
    <source>
        <dbReference type="SAM" id="Phobius"/>
    </source>
</evidence>
<dbReference type="NCBIfam" id="TIGR00739">
    <property type="entry name" value="yajC"/>
    <property type="match status" value="1"/>
</dbReference>
<evidence type="ECO:0000256" key="6">
    <source>
        <dbReference type="ARBA" id="ARBA00022692"/>
    </source>
</evidence>
<evidence type="ECO:0000256" key="1">
    <source>
        <dbReference type="ARBA" id="ARBA00004162"/>
    </source>
</evidence>
<evidence type="ECO:0000256" key="9">
    <source>
        <dbReference type="ARBA" id="ARBA00023010"/>
    </source>
</evidence>
<comment type="subcellular location">
    <subcellularLocation>
        <location evidence="1">Cell membrane</location>
        <topology evidence="1">Single-pass membrane protein</topology>
    </subcellularLocation>
</comment>
<evidence type="ECO:0000256" key="7">
    <source>
        <dbReference type="ARBA" id="ARBA00022927"/>
    </source>
</evidence>
<evidence type="ECO:0000256" key="10">
    <source>
        <dbReference type="ARBA" id="ARBA00023136"/>
    </source>
</evidence>
<feature type="transmembrane region" description="Helical" evidence="11">
    <location>
        <begin position="18"/>
        <end position="36"/>
    </location>
</feature>
<keyword evidence="7" id="KW-0653">Protein transport</keyword>
<dbReference type="SMART" id="SM01323">
    <property type="entry name" value="YajC"/>
    <property type="match status" value="1"/>
</dbReference>
<name>A0A2S7SR16_9BACT</name>
<sequence>MQIVLSSIMLQASGQSPYMSIVLMVGMFAVMYFFMLRPQAKRAKEQKKFAESMNAGEYVITTAGIHGTIQKANEDGTLQLEIARGMVVKIERAAVSMETTAAYRKKQDAASGVAVATK</sequence>
<gene>
    <name evidence="12" type="primary">yajC</name>
    <name evidence="12" type="ORF">CJD36_020990</name>
</gene>
<evidence type="ECO:0000256" key="3">
    <source>
        <dbReference type="ARBA" id="ARBA00014962"/>
    </source>
</evidence>
<dbReference type="PRINTS" id="PR01853">
    <property type="entry name" value="YAJCTRNLCASE"/>
</dbReference>
<dbReference type="GO" id="GO:0015031">
    <property type="term" value="P:protein transport"/>
    <property type="evidence" value="ECO:0007669"/>
    <property type="project" value="UniProtKB-KW"/>
</dbReference>
<comment type="similarity">
    <text evidence="2">Belongs to the YajC family.</text>
</comment>
<keyword evidence="6 11" id="KW-0812">Transmembrane</keyword>
<organism evidence="12 13">
    <name type="scientific">Flavipsychrobacter stenotrophus</name>
    <dbReference type="NCBI Taxonomy" id="2077091"/>
    <lineage>
        <taxon>Bacteria</taxon>
        <taxon>Pseudomonadati</taxon>
        <taxon>Bacteroidota</taxon>
        <taxon>Chitinophagia</taxon>
        <taxon>Chitinophagales</taxon>
        <taxon>Chitinophagaceae</taxon>
        <taxon>Flavipsychrobacter</taxon>
    </lineage>
</organism>
<dbReference type="PANTHER" id="PTHR33909">
    <property type="entry name" value="SEC TRANSLOCON ACCESSORY COMPLEX SUBUNIT YAJC"/>
    <property type="match status" value="1"/>
</dbReference>
<evidence type="ECO:0000256" key="2">
    <source>
        <dbReference type="ARBA" id="ARBA00006742"/>
    </source>
</evidence>
<evidence type="ECO:0000313" key="12">
    <source>
        <dbReference type="EMBL" id="PQJ09055.1"/>
    </source>
</evidence>
<evidence type="ECO:0000256" key="5">
    <source>
        <dbReference type="ARBA" id="ARBA00022475"/>
    </source>
</evidence>
<dbReference type="InterPro" id="IPR003849">
    <property type="entry name" value="Preprotein_translocase_YajC"/>
</dbReference>
<dbReference type="Proteomes" id="UP000239872">
    <property type="component" value="Unassembled WGS sequence"/>
</dbReference>
<dbReference type="GO" id="GO:0005886">
    <property type="term" value="C:plasma membrane"/>
    <property type="evidence" value="ECO:0007669"/>
    <property type="project" value="UniProtKB-SubCell"/>
</dbReference>
<proteinExistence type="inferred from homology"/>
<evidence type="ECO:0000256" key="8">
    <source>
        <dbReference type="ARBA" id="ARBA00022989"/>
    </source>
</evidence>
<dbReference type="PANTHER" id="PTHR33909:SF1">
    <property type="entry name" value="SEC TRANSLOCON ACCESSORY COMPLEX SUBUNIT YAJC"/>
    <property type="match status" value="1"/>
</dbReference>
<keyword evidence="10 11" id="KW-0472">Membrane</keyword>
<dbReference type="Pfam" id="PF02699">
    <property type="entry name" value="YajC"/>
    <property type="match status" value="1"/>
</dbReference>
<evidence type="ECO:0000256" key="4">
    <source>
        <dbReference type="ARBA" id="ARBA00022448"/>
    </source>
</evidence>
<keyword evidence="4" id="KW-0813">Transport</keyword>
<keyword evidence="13" id="KW-1185">Reference proteome</keyword>
<comment type="caution">
    <text evidence="12">The sequence shown here is derived from an EMBL/GenBank/DDBJ whole genome shotgun (WGS) entry which is preliminary data.</text>
</comment>
<dbReference type="EMBL" id="PPSL01000008">
    <property type="protein sequence ID" value="PQJ09055.1"/>
    <property type="molecule type" value="Genomic_DNA"/>
</dbReference>
<dbReference type="OrthoDB" id="9800132at2"/>
<keyword evidence="5" id="KW-1003">Cell membrane</keyword>
<dbReference type="RefSeq" id="WP_105041177.1">
    <property type="nucleotide sequence ID" value="NZ_PPSL01000008.1"/>
</dbReference>